<dbReference type="Proteomes" id="UP000054549">
    <property type="component" value="Unassembled WGS sequence"/>
</dbReference>
<accession>A0A0C2S0N5</accession>
<reference evidence="1 2" key="1">
    <citation type="submission" date="2014-04" db="EMBL/GenBank/DDBJ databases">
        <title>Evolutionary Origins and Diversification of the Mycorrhizal Mutualists.</title>
        <authorList>
            <consortium name="DOE Joint Genome Institute"/>
            <consortium name="Mycorrhizal Genomics Consortium"/>
            <person name="Kohler A."/>
            <person name="Kuo A."/>
            <person name="Nagy L.G."/>
            <person name="Floudas D."/>
            <person name="Copeland A."/>
            <person name="Barry K.W."/>
            <person name="Cichocki N."/>
            <person name="Veneault-Fourrey C."/>
            <person name="LaButti K."/>
            <person name="Lindquist E.A."/>
            <person name="Lipzen A."/>
            <person name="Lundell T."/>
            <person name="Morin E."/>
            <person name="Murat C."/>
            <person name="Riley R."/>
            <person name="Ohm R."/>
            <person name="Sun H."/>
            <person name="Tunlid A."/>
            <person name="Henrissat B."/>
            <person name="Grigoriev I.V."/>
            <person name="Hibbett D.S."/>
            <person name="Martin F."/>
        </authorList>
    </citation>
    <scope>NUCLEOTIDE SEQUENCE [LARGE SCALE GENOMIC DNA]</scope>
    <source>
        <strain evidence="1 2">Koide BX008</strain>
    </source>
</reference>
<dbReference type="EMBL" id="KN818439">
    <property type="protein sequence ID" value="KIL56195.1"/>
    <property type="molecule type" value="Genomic_DNA"/>
</dbReference>
<evidence type="ECO:0000313" key="1">
    <source>
        <dbReference type="EMBL" id="KIL56195.1"/>
    </source>
</evidence>
<protein>
    <submittedName>
        <fullName evidence="1">Uncharacterized protein</fullName>
    </submittedName>
</protein>
<keyword evidence="2" id="KW-1185">Reference proteome</keyword>
<gene>
    <name evidence="1" type="ORF">M378DRAFT_533420</name>
</gene>
<dbReference type="AlphaFoldDB" id="A0A0C2S0N5"/>
<organism evidence="1 2">
    <name type="scientific">Amanita muscaria (strain Koide BX008)</name>
    <dbReference type="NCBI Taxonomy" id="946122"/>
    <lineage>
        <taxon>Eukaryota</taxon>
        <taxon>Fungi</taxon>
        <taxon>Dikarya</taxon>
        <taxon>Basidiomycota</taxon>
        <taxon>Agaricomycotina</taxon>
        <taxon>Agaricomycetes</taxon>
        <taxon>Agaricomycetidae</taxon>
        <taxon>Agaricales</taxon>
        <taxon>Pluteineae</taxon>
        <taxon>Amanitaceae</taxon>
        <taxon>Amanita</taxon>
    </lineage>
</organism>
<name>A0A0C2S0N5_AMAMK</name>
<dbReference type="InParanoid" id="A0A0C2S0N5"/>
<evidence type="ECO:0000313" key="2">
    <source>
        <dbReference type="Proteomes" id="UP000054549"/>
    </source>
</evidence>
<proteinExistence type="predicted"/>
<sequence length="73" mass="8669">MFPTPVWSSRTDEEALKDRKAWPAMQSWLILDSFLFQIKGEGTIRCRDTLPPPGMMMLKFRIYYPTLFSFTYL</sequence>
<dbReference type="HOGENOM" id="CLU_2704306_0_0_1"/>